<dbReference type="EMBL" id="CP163440">
    <property type="protein sequence ID" value="XDQ64086.1"/>
    <property type="molecule type" value="Genomic_DNA"/>
</dbReference>
<reference evidence="2" key="1">
    <citation type="submission" date="2024-07" db="EMBL/GenBank/DDBJ databases">
        <authorList>
            <person name="Yu S.T."/>
        </authorList>
    </citation>
    <scope>NUCLEOTIDE SEQUENCE</scope>
    <source>
        <strain evidence="2">R35</strain>
    </source>
</reference>
<evidence type="ECO:0008006" key="3">
    <source>
        <dbReference type="Google" id="ProtNLM"/>
    </source>
</evidence>
<evidence type="ECO:0000313" key="2">
    <source>
        <dbReference type="EMBL" id="XDQ64086.1"/>
    </source>
</evidence>
<name>A0AB39SCY9_9ACTN</name>
<proteinExistence type="predicted"/>
<dbReference type="RefSeq" id="WP_369260784.1">
    <property type="nucleotide sequence ID" value="NZ_CP163440.1"/>
</dbReference>
<organism evidence="2">
    <name type="scientific">Streptomyces sp. R35</name>
    <dbReference type="NCBI Taxonomy" id="3238630"/>
    <lineage>
        <taxon>Bacteria</taxon>
        <taxon>Bacillati</taxon>
        <taxon>Actinomycetota</taxon>
        <taxon>Actinomycetes</taxon>
        <taxon>Kitasatosporales</taxon>
        <taxon>Streptomycetaceae</taxon>
        <taxon>Streptomyces</taxon>
    </lineage>
</organism>
<sequence>MQEHGDAVRRFTRTLALKPAIESQPAIEDEPYGRAQPGDRADEFGADTPAVACVVISLARERSGRLLREARRTQLLPPVVNPWGTLHAYGELLTRRPRPLAVLDVPDEGGADELGQRVGIVQRLAPVTVLAPEGVCPAALLEAGATNVLPRSMPIEELAARLMADQRWVAREAAREPLSQGQNPMPPGPLPEHASQRVLLELVLADPRPWCCHDLTLLLGPAGQPLTRAALRARMPRLEPHLGRLGLALRRTGGWGRFSYLVVPSPELTPALCHAA</sequence>
<feature type="region of interest" description="Disordered" evidence="1">
    <location>
        <begin position="20"/>
        <end position="43"/>
    </location>
</feature>
<gene>
    <name evidence="2" type="ORF">AB5J50_26530</name>
</gene>
<accession>A0AB39SCY9</accession>
<dbReference type="AlphaFoldDB" id="A0AB39SCY9"/>
<evidence type="ECO:0000256" key="1">
    <source>
        <dbReference type="SAM" id="MobiDB-lite"/>
    </source>
</evidence>
<protein>
    <recommendedName>
        <fullName evidence="3">OmpR/PhoB-type domain-containing protein</fullName>
    </recommendedName>
</protein>